<organism evidence="1 2">
    <name type="scientific">Ureibacillus endophyticus</name>
    <dbReference type="NCBI Taxonomy" id="1978490"/>
    <lineage>
        <taxon>Bacteria</taxon>
        <taxon>Bacillati</taxon>
        <taxon>Bacillota</taxon>
        <taxon>Bacilli</taxon>
        <taxon>Bacillales</taxon>
        <taxon>Caryophanaceae</taxon>
        <taxon>Ureibacillus</taxon>
    </lineage>
</organism>
<dbReference type="AlphaFoldDB" id="A0A494Z9T5"/>
<evidence type="ECO:0000313" key="1">
    <source>
        <dbReference type="EMBL" id="RKQ19370.1"/>
    </source>
</evidence>
<dbReference type="Proteomes" id="UP000272238">
    <property type="component" value="Unassembled WGS sequence"/>
</dbReference>
<reference evidence="1 2" key="1">
    <citation type="journal article" date="2016" name="Antonie Van Leeuwenhoek">
        <title>Lysinibacillus endophyticus sp. nov., an indole-3-acetic acid producing endophytic bacterium isolated from corn root (Zea mays cv. Xinken-5).</title>
        <authorList>
            <person name="Yu J."/>
            <person name="Guan X."/>
            <person name="Liu C."/>
            <person name="Xiang W."/>
            <person name="Yu Z."/>
            <person name="Liu X."/>
            <person name="Wang G."/>
        </authorList>
    </citation>
    <scope>NUCLEOTIDE SEQUENCE [LARGE SCALE GENOMIC DNA]</scope>
    <source>
        <strain evidence="1 2">DSM 100506</strain>
    </source>
</reference>
<dbReference type="RefSeq" id="WP_121213219.1">
    <property type="nucleotide sequence ID" value="NZ_JAMYWW010000001.1"/>
</dbReference>
<keyword evidence="2" id="KW-1185">Reference proteome</keyword>
<protein>
    <submittedName>
        <fullName evidence="1">Arginase</fullName>
    </submittedName>
</protein>
<dbReference type="OrthoDB" id="1705985at2"/>
<evidence type="ECO:0000313" key="2">
    <source>
        <dbReference type="Proteomes" id="UP000272238"/>
    </source>
</evidence>
<gene>
    <name evidence="1" type="ORF">D8M03_03155</name>
</gene>
<comment type="caution">
    <text evidence="1">The sequence shown here is derived from an EMBL/GenBank/DDBJ whole genome shotgun (WGS) entry which is preliminary data.</text>
</comment>
<name>A0A494Z9T5_9BACL</name>
<dbReference type="EMBL" id="RBZN01000004">
    <property type="protein sequence ID" value="RKQ19370.1"/>
    <property type="molecule type" value="Genomic_DNA"/>
</dbReference>
<sequence length="232" mass="27124">MGSLLSIDWDYFISTNYETIYSYVENKKSLLDAWYKRYFQEKSKGKNLLNYFQLSGEIEGFWKKIQRVFKFDPNIKVFVSDSHALSYTIAKECDCKEVYLFDAHSDLGYGGLSSLNFNVTCANWLGKLLSEKNIERATLIYSPYTKEKPDDFYPMNKVFNINYLKFNDLCGDITISAIHICRSGAWSPPWYDKKFVGFINGLGLPYKVIDCPIRKWDTKNITFSEQIQYLMV</sequence>
<accession>A0A494Z9T5</accession>
<proteinExistence type="predicted"/>